<comment type="subcellular location">
    <subcellularLocation>
        <location evidence="1 6">Nucleus</location>
    </subcellularLocation>
</comment>
<proteinExistence type="inferred from homology"/>
<keyword evidence="9" id="KW-1185">Reference proteome</keyword>
<evidence type="ECO:0000256" key="1">
    <source>
        <dbReference type="ARBA" id="ARBA00004123"/>
    </source>
</evidence>
<keyword evidence="6" id="KW-0010">Activator</keyword>
<dbReference type="InterPro" id="IPR019145">
    <property type="entry name" value="Mediator_Med10"/>
</dbReference>
<protein>
    <recommendedName>
        <fullName evidence="6">Mediator of RNA polymerase II transcription subunit 10</fullName>
    </recommendedName>
    <alternativeName>
        <fullName evidence="6">Mediator complex subunit 10</fullName>
    </alternativeName>
</protein>
<organism evidence="7 10">
    <name type="scientific">Ogataea haglerorum</name>
    <dbReference type="NCBI Taxonomy" id="1937702"/>
    <lineage>
        <taxon>Eukaryota</taxon>
        <taxon>Fungi</taxon>
        <taxon>Dikarya</taxon>
        <taxon>Ascomycota</taxon>
        <taxon>Saccharomycotina</taxon>
        <taxon>Pichiomycetes</taxon>
        <taxon>Pichiales</taxon>
        <taxon>Pichiaceae</taxon>
        <taxon>Ogataea</taxon>
    </lineage>
</organism>
<sequence length="148" mass="16669">MTTELSNPNIESPLAAVEAELSSIIETLIHLGVQVHDFQGTEEAKIGLSNNINKLITQLQSISSKKDLQDISIPLEIVNYIEDGRNPDIYTREFVDVVRKINQYLFGKSIAFEQFRDILSAKIKSEFPDLEQEVESIRSKTNVKDACS</sequence>
<comment type="subunit">
    <text evidence="6">Component of the Mediator complex.</text>
</comment>
<dbReference type="AlphaFoldDB" id="A0AAN6D7H1"/>
<evidence type="ECO:0000256" key="6">
    <source>
        <dbReference type="RuleBase" id="RU364146"/>
    </source>
</evidence>
<comment type="function">
    <text evidence="6">Component of the Mediator complex, a coactivator involved in the regulated transcription of nearly all RNA polymerase II-dependent genes. Mediator functions as a bridge to convey information from gene-specific regulatory proteins to the basal RNA polymerase II transcription machinery. Mediator is recruited to promoters by direct interactions with regulatory proteins and serves as a scaffold for the assembly of a functional preinitiation complex with RNA polymerase II and the general transcription factors.</text>
</comment>
<keyword evidence="4 6" id="KW-0804">Transcription</keyword>
<dbReference type="GO" id="GO:0006357">
    <property type="term" value="P:regulation of transcription by RNA polymerase II"/>
    <property type="evidence" value="ECO:0007669"/>
    <property type="project" value="InterPro"/>
</dbReference>
<gene>
    <name evidence="6" type="primary">MED10</name>
    <name evidence="7" type="ORF">KL933_001904</name>
    <name evidence="8" type="ORF">KL946_001084</name>
</gene>
<evidence type="ECO:0000256" key="4">
    <source>
        <dbReference type="ARBA" id="ARBA00023163"/>
    </source>
</evidence>
<evidence type="ECO:0000313" key="7">
    <source>
        <dbReference type="EMBL" id="KAG7728671.1"/>
    </source>
</evidence>
<evidence type="ECO:0000313" key="10">
    <source>
        <dbReference type="Proteomes" id="UP000738402"/>
    </source>
</evidence>
<dbReference type="Proteomes" id="UP000738402">
    <property type="component" value="Unassembled WGS sequence"/>
</dbReference>
<evidence type="ECO:0000256" key="2">
    <source>
        <dbReference type="ARBA" id="ARBA00005389"/>
    </source>
</evidence>
<accession>A0AAN6D7H1</accession>
<evidence type="ECO:0000313" key="9">
    <source>
        <dbReference type="Proteomes" id="UP000697297"/>
    </source>
</evidence>
<evidence type="ECO:0000256" key="5">
    <source>
        <dbReference type="ARBA" id="ARBA00023242"/>
    </source>
</evidence>
<evidence type="ECO:0000256" key="3">
    <source>
        <dbReference type="ARBA" id="ARBA00023015"/>
    </source>
</evidence>
<dbReference type="GO" id="GO:0003712">
    <property type="term" value="F:transcription coregulator activity"/>
    <property type="evidence" value="ECO:0007669"/>
    <property type="project" value="InterPro"/>
</dbReference>
<reference evidence="7 9" key="1">
    <citation type="journal article" date="2021" name="G3 (Bethesda)">
        <title>Genomic diversity, chromosomal rearrangements, and interspecies hybridization in the ogataea polymorpha species complex.</title>
        <authorList>
            <person name="Hanson S.J."/>
            <person name="Cinneide E.O."/>
            <person name="Salzberg L.I."/>
            <person name="Wolfe K.H."/>
            <person name="McGowan J."/>
            <person name="Fitzpatrick D.A."/>
            <person name="Matlin K."/>
        </authorList>
    </citation>
    <scope>NUCLEOTIDE SEQUENCE</scope>
    <source>
        <strain evidence="8">81-436-3</strain>
        <strain evidence="7">83-405-1</strain>
    </source>
</reference>
<dbReference type="Pfam" id="PF09748">
    <property type="entry name" value="Med10"/>
    <property type="match status" value="1"/>
</dbReference>
<keyword evidence="5 6" id="KW-0539">Nucleus</keyword>
<dbReference type="EMBL" id="JAHLUN010000002">
    <property type="protein sequence ID" value="KAG7768266.1"/>
    <property type="molecule type" value="Genomic_DNA"/>
</dbReference>
<dbReference type="Proteomes" id="UP000697297">
    <property type="component" value="Unassembled WGS sequence"/>
</dbReference>
<name>A0AAN6D7H1_9ASCO</name>
<dbReference type="GO" id="GO:0016592">
    <property type="term" value="C:mediator complex"/>
    <property type="evidence" value="ECO:0007669"/>
    <property type="project" value="InterPro"/>
</dbReference>
<comment type="caution">
    <text evidence="7">The sequence shown here is derived from an EMBL/GenBank/DDBJ whole genome shotgun (WGS) entry which is preliminary data.</text>
</comment>
<evidence type="ECO:0000313" key="8">
    <source>
        <dbReference type="EMBL" id="KAG7768266.1"/>
    </source>
</evidence>
<keyword evidence="3 6" id="KW-0805">Transcription regulation</keyword>
<comment type="similarity">
    <text evidence="2 6">Belongs to the Mediator complex subunit 10 family.</text>
</comment>
<dbReference type="EMBL" id="JAHLUH010000004">
    <property type="protein sequence ID" value="KAG7728671.1"/>
    <property type="molecule type" value="Genomic_DNA"/>
</dbReference>